<gene>
    <name evidence="3" type="ORF">DRW07_00240</name>
</gene>
<name>A0A3N5Y241_9ALTE</name>
<keyword evidence="4" id="KW-1185">Reference proteome</keyword>
<comment type="caution">
    <text evidence="3">The sequence shown here is derived from an EMBL/GenBank/DDBJ whole genome shotgun (WGS) entry which is preliminary data.</text>
</comment>
<proteinExistence type="predicted"/>
<dbReference type="AlphaFoldDB" id="A0A3N5Y241"/>
<sequence>MISENVMEDKAMFTDTDTLPVSPEYRRLNISISIVVSAVLLLIFAGIAHQPLFALPESLLAFEWVAYGIIVFFSVWSVTYHWFADPKIRYVAREQDVVLHKGLIFRSITCQPVKRIQHVEIKQGPFERMRNLANLNIYSAGGVAHTFAIPGLSVESAEQLREFIMAHKDTNSDQ</sequence>
<dbReference type="PANTHER" id="PTHR34473">
    <property type="entry name" value="UPF0699 TRANSMEMBRANE PROTEIN YDBS"/>
    <property type="match status" value="1"/>
</dbReference>
<keyword evidence="1" id="KW-1133">Transmembrane helix</keyword>
<dbReference type="Pfam" id="PF03703">
    <property type="entry name" value="bPH_2"/>
    <property type="match status" value="1"/>
</dbReference>
<dbReference type="Proteomes" id="UP000275281">
    <property type="component" value="Unassembled WGS sequence"/>
</dbReference>
<dbReference type="PANTHER" id="PTHR34473:SF2">
    <property type="entry name" value="UPF0699 TRANSMEMBRANE PROTEIN YDBT"/>
    <property type="match status" value="1"/>
</dbReference>
<evidence type="ECO:0000259" key="2">
    <source>
        <dbReference type="Pfam" id="PF03703"/>
    </source>
</evidence>
<dbReference type="OrthoDB" id="1750577at2"/>
<feature type="transmembrane region" description="Helical" evidence="1">
    <location>
        <begin position="30"/>
        <end position="52"/>
    </location>
</feature>
<dbReference type="InterPro" id="IPR005182">
    <property type="entry name" value="YdbS-like_PH"/>
</dbReference>
<feature type="transmembrane region" description="Helical" evidence="1">
    <location>
        <begin position="64"/>
        <end position="83"/>
    </location>
</feature>
<keyword evidence="1" id="KW-0472">Membrane</keyword>
<dbReference type="EMBL" id="RPOK01000001">
    <property type="protein sequence ID" value="RPJ67877.1"/>
    <property type="molecule type" value="Genomic_DNA"/>
</dbReference>
<reference evidence="3 4" key="1">
    <citation type="submission" date="2018-11" db="EMBL/GenBank/DDBJ databases">
        <authorList>
            <person name="Ye M.-Q."/>
            <person name="Du Z.-J."/>
        </authorList>
    </citation>
    <scope>NUCLEOTIDE SEQUENCE [LARGE SCALE GENOMIC DNA]</scope>
    <source>
        <strain evidence="3 4">U0105</strain>
    </source>
</reference>
<feature type="domain" description="YdbS-like PH" evidence="2">
    <location>
        <begin position="88"/>
        <end position="164"/>
    </location>
</feature>
<keyword evidence="1" id="KW-0812">Transmembrane</keyword>
<evidence type="ECO:0000313" key="3">
    <source>
        <dbReference type="EMBL" id="RPJ67877.1"/>
    </source>
</evidence>
<dbReference type="RefSeq" id="WP_124025880.1">
    <property type="nucleotide sequence ID" value="NZ_JBHRSN010000005.1"/>
</dbReference>
<evidence type="ECO:0000313" key="4">
    <source>
        <dbReference type="Proteomes" id="UP000275281"/>
    </source>
</evidence>
<protein>
    <recommendedName>
        <fullName evidence="2">YdbS-like PH domain-containing protein</fullName>
    </recommendedName>
</protein>
<evidence type="ECO:0000256" key="1">
    <source>
        <dbReference type="SAM" id="Phobius"/>
    </source>
</evidence>
<accession>A0A3N5Y241</accession>
<organism evidence="3 4">
    <name type="scientific">Alteromonas sediminis</name>
    <dbReference type="NCBI Taxonomy" id="2259342"/>
    <lineage>
        <taxon>Bacteria</taxon>
        <taxon>Pseudomonadati</taxon>
        <taxon>Pseudomonadota</taxon>
        <taxon>Gammaproteobacteria</taxon>
        <taxon>Alteromonadales</taxon>
        <taxon>Alteromonadaceae</taxon>
        <taxon>Alteromonas/Salinimonas group</taxon>
        <taxon>Alteromonas</taxon>
    </lineage>
</organism>